<evidence type="ECO:0000313" key="3">
    <source>
        <dbReference type="Proteomes" id="UP000590749"/>
    </source>
</evidence>
<proteinExistence type="predicted"/>
<evidence type="ECO:0000313" key="2">
    <source>
        <dbReference type="EMBL" id="MBB3098576.1"/>
    </source>
</evidence>
<name>A0A7W5FHG9_9ACTN</name>
<feature type="transmembrane region" description="Helical" evidence="1">
    <location>
        <begin position="206"/>
        <end position="229"/>
    </location>
</feature>
<keyword evidence="1" id="KW-0812">Transmembrane</keyword>
<feature type="transmembrane region" description="Helical" evidence="1">
    <location>
        <begin position="103"/>
        <end position="128"/>
    </location>
</feature>
<keyword evidence="1" id="KW-0472">Membrane</keyword>
<dbReference type="AlphaFoldDB" id="A0A7W5FHG9"/>
<evidence type="ECO:0000256" key="1">
    <source>
        <dbReference type="SAM" id="Phobius"/>
    </source>
</evidence>
<protein>
    <recommendedName>
        <fullName evidence="4">DUF4386 family protein</fullName>
    </recommendedName>
</protein>
<dbReference type="Proteomes" id="UP000590749">
    <property type="component" value="Unassembled WGS sequence"/>
</dbReference>
<reference evidence="2 3" key="1">
    <citation type="submission" date="2020-08" db="EMBL/GenBank/DDBJ databases">
        <title>Genomic Encyclopedia of Type Strains, Phase III (KMG-III): the genomes of soil and plant-associated and newly described type strains.</title>
        <authorList>
            <person name="Whitman W."/>
        </authorList>
    </citation>
    <scope>NUCLEOTIDE SEQUENCE [LARGE SCALE GENOMIC DNA]</scope>
    <source>
        <strain evidence="2 3">CECT 3287</strain>
    </source>
</reference>
<evidence type="ECO:0008006" key="4">
    <source>
        <dbReference type="Google" id="ProtNLM"/>
    </source>
</evidence>
<gene>
    <name evidence="2" type="ORF">FHR83_006275</name>
</gene>
<feature type="transmembrane region" description="Helical" evidence="1">
    <location>
        <begin position="73"/>
        <end position="91"/>
    </location>
</feature>
<keyword evidence="3" id="KW-1185">Reference proteome</keyword>
<feature type="transmembrane region" description="Helical" evidence="1">
    <location>
        <begin position="148"/>
        <end position="169"/>
    </location>
</feature>
<feature type="transmembrane region" description="Helical" evidence="1">
    <location>
        <begin position="181"/>
        <end position="200"/>
    </location>
</feature>
<keyword evidence="1" id="KW-1133">Transmembrane helix</keyword>
<dbReference type="RefSeq" id="WP_183224651.1">
    <property type="nucleotide sequence ID" value="NZ_BMPW01000017.1"/>
</dbReference>
<organism evidence="2 3">
    <name type="scientific">Actinoplanes campanulatus</name>
    <dbReference type="NCBI Taxonomy" id="113559"/>
    <lineage>
        <taxon>Bacteria</taxon>
        <taxon>Bacillati</taxon>
        <taxon>Actinomycetota</taxon>
        <taxon>Actinomycetes</taxon>
        <taxon>Micromonosporales</taxon>
        <taxon>Micromonosporaceae</taxon>
        <taxon>Actinoplanes</taxon>
    </lineage>
</organism>
<dbReference type="EMBL" id="JACHXF010000015">
    <property type="protein sequence ID" value="MBB3098576.1"/>
    <property type="molecule type" value="Genomic_DNA"/>
</dbReference>
<sequence length="234" mass="23825">MRSPQNTATRLARSWFVPGRLVGAAAIAFAVSVAIENAVLAGTGAPTFGAPIEEVLAYYAANKDSVAIASSQVALNLPLLLVFVTGLHGLVERRGGAGADWSRLTLAAGATLSAIFVLVNALQIGLALSAGGLAEPTPAFELVWQVHAAAFALTLPTLGTTFIGAALAAHASGLTPAWQRLLGLVGGSLLLAAGIGNLAIADGSKLIFVGLLGFAAWLVWLLATGVRLVRSRAR</sequence>
<accession>A0A7W5FHG9</accession>
<comment type="caution">
    <text evidence="2">The sequence shown here is derived from an EMBL/GenBank/DDBJ whole genome shotgun (WGS) entry which is preliminary data.</text>
</comment>